<dbReference type="EMBL" id="CP141884">
    <property type="protein sequence ID" value="WRT66095.1"/>
    <property type="molecule type" value="Genomic_DNA"/>
</dbReference>
<evidence type="ECO:0000313" key="3">
    <source>
        <dbReference type="Proteomes" id="UP001329825"/>
    </source>
</evidence>
<organism evidence="2 3">
    <name type="scientific">Kwoniella shivajii</name>
    <dbReference type="NCBI Taxonomy" id="564305"/>
    <lineage>
        <taxon>Eukaryota</taxon>
        <taxon>Fungi</taxon>
        <taxon>Dikarya</taxon>
        <taxon>Basidiomycota</taxon>
        <taxon>Agaricomycotina</taxon>
        <taxon>Tremellomycetes</taxon>
        <taxon>Tremellales</taxon>
        <taxon>Cryptococcaceae</taxon>
        <taxon>Kwoniella</taxon>
    </lineage>
</organism>
<protein>
    <submittedName>
        <fullName evidence="2">Uncharacterized protein</fullName>
    </submittedName>
</protein>
<name>A0ABZ1CY55_9TREE</name>
<evidence type="ECO:0000256" key="1">
    <source>
        <dbReference type="SAM" id="MobiDB-lite"/>
    </source>
</evidence>
<dbReference type="GeneID" id="87955179"/>
<keyword evidence="3" id="KW-1185">Reference proteome</keyword>
<dbReference type="RefSeq" id="XP_062790835.1">
    <property type="nucleotide sequence ID" value="XM_062934784.1"/>
</dbReference>
<evidence type="ECO:0000313" key="2">
    <source>
        <dbReference type="EMBL" id="WRT66095.1"/>
    </source>
</evidence>
<reference evidence="2 3" key="1">
    <citation type="submission" date="2024-01" db="EMBL/GenBank/DDBJ databases">
        <title>Comparative genomics of Cryptococcus and Kwoniella reveals pathogenesis evolution and contrasting modes of karyotype evolution via chromosome fusion or intercentromeric recombination.</title>
        <authorList>
            <person name="Coelho M.A."/>
            <person name="David-Palma M."/>
            <person name="Shea T."/>
            <person name="Bowers K."/>
            <person name="McGinley-Smith S."/>
            <person name="Mohammad A.W."/>
            <person name="Gnirke A."/>
            <person name="Yurkov A.M."/>
            <person name="Nowrousian M."/>
            <person name="Sun S."/>
            <person name="Cuomo C.A."/>
            <person name="Heitman J."/>
        </authorList>
    </citation>
    <scope>NUCLEOTIDE SEQUENCE [LARGE SCALE GENOMIC DNA]</scope>
    <source>
        <strain evidence="2">CBS 11374</strain>
    </source>
</reference>
<gene>
    <name evidence="2" type="ORF">IL334_003048</name>
</gene>
<sequence length="104" mass="11734">MKMDLDGEDETVPLASSSAKKPWEKRTLNSLLKESAFDIIRFSSRRTLEQKRFIYVVESEGGQLLEPTNQAEFSVPKLPNLPNRLEPIQGVVAFDGESTIILLK</sequence>
<feature type="region of interest" description="Disordered" evidence="1">
    <location>
        <begin position="1"/>
        <end position="23"/>
    </location>
</feature>
<accession>A0ABZ1CY55</accession>
<feature type="compositionally biased region" description="Acidic residues" evidence="1">
    <location>
        <begin position="1"/>
        <end position="11"/>
    </location>
</feature>
<proteinExistence type="predicted"/>
<dbReference type="Proteomes" id="UP001329825">
    <property type="component" value="Chromosome 4"/>
</dbReference>